<sequence>MRSFVTAVLPSAGAVLMLGTQLAQAAGYEPAQIDVGAGLGLVPQIAIKNGFDDNTANQSSNEIDSWFTVIKPRLTLEGGGDISHLAVTYELADGRYHSSDEDDFTDHKFITELHHEFTSKHRVDLDYRFSRVHEERGTGISEGQGESLTEVAEKDIHRADLVYGIGAAQARFNFDINVNYEDLAYRNYEQLTQYSDYDTIGGGATVYYRLGPDSSLLLDAQYAERSYDLLPPSGLSRDSSDQQLRLGFRWQATGVSAGTFKLGYAERDYDDAQRSDFSGLTWSLGAEWAPKTYSTFYIESGRRAKDPDTLGDYVRETTAQIRWEHGWTERFTTLASIAYQDEEYTGIERDDDALTGEIGARYHWRRWLNTDLSYQYIDQDSTFDALTYDKNIYWLTVTASL</sequence>
<keyword evidence="3" id="KW-1185">Reference proteome</keyword>
<dbReference type="Pfam" id="PF10082">
    <property type="entry name" value="BBP2_2"/>
    <property type="match status" value="1"/>
</dbReference>
<dbReference type="InterPro" id="IPR018759">
    <property type="entry name" value="BBP2_2"/>
</dbReference>
<gene>
    <name evidence="2" type="ORF">K0504_03890</name>
</gene>
<comment type="caution">
    <text evidence="2">The sequence shown here is derived from an EMBL/GenBank/DDBJ whole genome shotgun (WGS) entry which is preliminary data.</text>
</comment>
<protein>
    <submittedName>
        <fullName evidence="2">Outer membrane beta-barrel protein</fullName>
    </submittedName>
</protein>
<accession>A0ABS7ECX9</accession>
<evidence type="ECO:0000313" key="3">
    <source>
        <dbReference type="Proteomes" id="UP001166251"/>
    </source>
</evidence>
<evidence type="ECO:0000313" key="2">
    <source>
        <dbReference type="EMBL" id="MBW8190168.1"/>
    </source>
</evidence>
<name>A0ABS7ECX9_9GAMM</name>
<dbReference type="SUPFAM" id="SSF56935">
    <property type="entry name" value="Porins"/>
    <property type="match status" value="1"/>
</dbReference>
<dbReference type="RefSeq" id="WP_220102851.1">
    <property type="nucleotide sequence ID" value="NZ_JAHZSS010000003.1"/>
</dbReference>
<feature type="chain" id="PRO_5047291634" evidence="1">
    <location>
        <begin position="26"/>
        <end position="401"/>
    </location>
</feature>
<reference evidence="2" key="1">
    <citation type="submission" date="2021-07" db="EMBL/GenBank/DDBJ databases">
        <title>Neiella marina sp. nov., isolated from the intestinal content of sea cucumber Apostichopus japonicus.</title>
        <authorList>
            <person name="Bai X."/>
        </authorList>
    </citation>
    <scope>NUCLEOTIDE SEQUENCE</scope>
    <source>
        <strain evidence="2">126</strain>
    </source>
</reference>
<keyword evidence="1" id="KW-0732">Signal</keyword>
<evidence type="ECO:0000256" key="1">
    <source>
        <dbReference type="SAM" id="SignalP"/>
    </source>
</evidence>
<dbReference type="EMBL" id="JAHZSS010000003">
    <property type="protein sequence ID" value="MBW8190168.1"/>
    <property type="molecule type" value="Genomic_DNA"/>
</dbReference>
<organism evidence="2 3">
    <name type="scientific">Neiella holothuriorum</name>
    <dbReference type="NCBI Taxonomy" id="2870530"/>
    <lineage>
        <taxon>Bacteria</taxon>
        <taxon>Pseudomonadati</taxon>
        <taxon>Pseudomonadota</taxon>
        <taxon>Gammaproteobacteria</taxon>
        <taxon>Alteromonadales</taxon>
        <taxon>Echinimonadaceae</taxon>
        <taxon>Neiella</taxon>
    </lineage>
</organism>
<dbReference type="Proteomes" id="UP001166251">
    <property type="component" value="Unassembled WGS sequence"/>
</dbReference>
<proteinExistence type="predicted"/>
<feature type="signal peptide" evidence="1">
    <location>
        <begin position="1"/>
        <end position="25"/>
    </location>
</feature>